<dbReference type="Proteomes" id="UP000824469">
    <property type="component" value="Unassembled WGS sequence"/>
</dbReference>
<proteinExistence type="predicted"/>
<accession>A0AA38C1U1</accession>
<gene>
    <name evidence="1" type="ORF">KI387_042842</name>
</gene>
<feature type="non-terminal residue" evidence="1">
    <location>
        <position position="193"/>
    </location>
</feature>
<organism evidence="1 2">
    <name type="scientific">Taxus chinensis</name>
    <name type="common">Chinese yew</name>
    <name type="synonym">Taxus wallichiana var. chinensis</name>
    <dbReference type="NCBI Taxonomy" id="29808"/>
    <lineage>
        <taxon>Eukaryota</taxon>
        <taxon>Viridiplantae</taxon>
        <taxon>Streptophyta</taxon>
        <taxon>Embryophyta</taxon>
        <taxon>Tracheophyta</taxon>
        <taxon>Spermatophyta</taxon>
        <taxon>Pinopsida</taxon>
        <taxon>Pinidae</taxon>
        <taxon>Conifers II</taxon>
        <taxon>Cupressales</taxon>
        <taxon>Taxaceae</taxon>
        <taxon>Taxus</taxon>
    </lineage>
</organism>
<sequence length="193" mass="21840">MAIPPLPSLFLQGEKRDMAFFGGITRAHIHIVFRAESRSIHEVIERFLGEEYMAVSARARENSEVTSLFVSRLLLVRRNVVEVRDIASHFIKPQHHVNLDEVLEEYIQVQSFLVVEREGQDLDEPRCVIAVMSARNAELMKFASALHGACVAGNPEGYKIKKLDLPELLAPVAPETEGVTCFRKKMGFSYNFL</sequence>
<dbReference type="EMBL" id="JAHRHJ020003313">
    <property type="protein sequence ID" value="KAH9291977.1"/>
    <property type="molecule type" value="Genomic_DNA"/>
</dbReference>
<dbReference type="AlphaFoldDB" id="A0AA38C1U1"/>
<comment type="caution">
    <text evidence="1">The sequence shown here is derived from an EMBL/GenBank/DDBJ whole genome shotgun (WGS) entry which is preliminary data.</text>
</comment>
<evidence type="ECO:0000313" key="2">
    <source>
        <dbReference type="Proteomes" id="UP000824469"/>
    </source>
</evidence>
<evidence type="ECO:0000313" key="1">
    <source>
        <dbReference type="EMBL" id="KAH9291977.1"/>
    </source>
</evidence>
<name>A0AA38C1U1_TAXCH</name>
<reference evidence="1 2" key="1">
    <citation type="journal article" date="2021" name="Nat. Plants">
        <title>The Taxus genome provides insights into paclitaxel biosynthesis.</title>
        <authorList>
            <person name="Xiong X."/>
            <person name="Gou J."/>
            <person name="Liao Q."/>
            <person name="Li Y."/>
            <person name="Zhou Q."/>
            <person name="Bi G."/>
            <person name="Li C."/>
            <person name="Du R."/>
            <person name="Wang X."/>
            <person name="Sun T."/>
            <person name="Guo L."/>
            <person name="Liang H."/>
            <person name="Lu P."/>
            <person name="Wu Y."/>
            <person name="Zhang Z."/>
            <person name="Ro D.K."/>
            <person name="Shang Y."/>
            <person name="Huang S."/>
            <person name="Yan J."/>
        </authorList>
    </citation>
    <scope>NUCLEOTIDE SEQUENCE [LARGE SCALE GENOMIC DNA]</scope>
    <source>
        <strain evidence="1">Ta-2019</strain>
    </source>
</reference>
<protein>
    <submittedName>
        <fullName evidence="1">Uncharacterized protein</fullName>
    </submittedName>
</protein>
<keyword evidence="2" id="KW-1185">Reference proteome</keyword>